<name>A0A3B1BVL2_9ZZZZ</name>
<organism evidence="1">
    <name type="scientific">hydrothermal vent metagenome</name>
    <dbReference type="NCBI Taxonomy" id="652676"/>
    <lineage>
        <taxon>unclassified sequences</taxon>
        <taxon>metagenomes</taxon>
        <taxon>ecological metagenomes</taxon>
    </lineage>
</organism>
<dbReference type="EMBL" id="UOGB01000050">
    <property type="protein sequence ID" value="VAX16293.1"/>
    <property type="molecule type" value="Genomic_DNA"/>
</dbReference>
<dbReference type="AlphaFoldDB" id="A0A3B1BVL2"/>
<feature type="non-terminal residue" evidence="1">
    <location>
        <position position="1"/>
    </location>
</feature>
<evidence type="ECO:0000313" key="1">
    <source>
        <dbReference type="EMBL" id="VAX16293.1"/>
    </source>
</evidence>
<sequence>GKIILKRKKVLLAKKAPDNELLTTGEIYMFSHRLGGGVMASLKHIMETALNGYWRIVRPWLTK</sequence>
<accession>A0A3B1BVL2</accession>
<protein>
    <submittedName>
        <fullName evidence="1">Uncharacterized protein</fullName>
    </submittedName>
</protein>
<gene>
    <name evidence="1" type="ORF">MNBD_NITROSPINAE03-670</name>
</gene>
<proteinExistence type="predicted"/>
<reference evidence="1" key="1">
    <citation type="submission" date="2018-06" db="EMBL/GenBank/DDBJ databases">
        <authorList>
            <person name="Zhirakovskaya E."/>
        </authorList>
    </citation>
    <scope>NUCLEOTIDE SEQUENCE</scope>
</reference>